<comment type="caution">
    <text evidence="2">The sequence shown here is derived from an EMBL/GenBank/DDBJ whole genome shotgun (WGS) entry which is preliminary data.</text>
</comment>
<gene>
    <name evidence="2" type="ORF">P5673_016965</name>
</gene>
<protein>
    <submittedName>
        <fullName evidence="2">Outer dense fiber protein 3</fullName>
    </submittedName>
</protein>
<dbReference type="EMBL" id="JARQWQ010000036">
    <property type="protein sequence ID" value="KAK2560588.1"/>
    <property type="molecule type" value="Genomic_DNA"/>
</dbReference>
<dbReference type="InterPro" id="IPR010736">
    <property type="entry name" value="SHIPPO-rpt"/>
</dbReference>
<proteinExistence type="predicted"/>
<keyword evidence="3" id="KW-1185">Reference proteome</keyword>
<organism evidence="2 3">
    <name type="scientific">Acropora cervicornis</name>
    <name type="common">Staghorn coral</name>
    <dbReference type="NCBI Taxonomy" id="6130"/>
    <lineage>
        <taxon>Eukaryota</taxon>
        <taxon>Metazoa</taxon>
        <taxon>Cnidaria</taxon>
        <taxon>Anthozoa</taxon>
        <taxon>Hexacorallia</taxon>
        <taxon>Scleractinia</taxon>
        <taxon>Astrocoeniina</taxon>
        <taxon>Acroporidae</taxon>
        <taxon>Acropora</taxon>
    </lineage>
</organism>
<dbReference type="Proteomes" id="UP001249851">
    <property type="component" value="Unassembled WGS sequence"/>
</dbReference>
<name>A0AAD9QFZ9_ACRCE</name>
<dbReference type="InterPro" id="IPR051291">
    <property type="entry name" value="CIMAP"/>
</dbReference>
<evidence type="ECO:0000313" key="2">
    <source>
        <dbReference type="EMBL" id="KAK2560588.1"/>
    </source>
</evidence>
<dbReference type="Pfam" id="PF07004">
    <property type="entry name" value="SHIPPO-rpt"/>
    <property type="match status" value="6"/>
</dbReference>
<dbReference type="GO" id="GO:0005856">
    <property type="term" value="C:cytoskeleton"/>
    <property type="evidence" value="ECO:0007669"/>
    <property type="project" value="TreeGrafter"/>
</dbReference>
<dbReference type="AlphaFoldDB" id="A0AAD9QFZ9"/>
<reference evidence="2" key="2">
    <citation type="journal article" date="2023" name="Science">
        <title>Genomic signatures of disease resistance in endangered staghorn corals.</title>
        <authorList>
            <person name="Vollmer S.V."/>
            <person name="Selwyn J.D."/>
            <person name="Despard B.A."/>
            <person name="Roesel C.L."/>
        </authorList>
    </citation>
    <scope>NUCLEOTIDE SEQUENCE</scope>
    <source>
        <strain evidence="2">K2</strain>
    </source>
</reference>
<sequence>MATQTRPRVPIAAMFSGPGSGAYLLPGSTGYRLHDNTKRMNPAFSFGYRTVVIKPSYTPGPAAYAIDKGLTRHGTDGSSKYSLKDRTKLGGSFQTPAPWDYSPEKRPVMKHSSPPIYSFGSRTALGKKENFPSPNSYTLPAVLGSKAVGKMSAPSYSMTGRSKIGSFHEDLQKTPGAGTYKVVDPNINKHRNPSYSMNARSYPPGDTTLKPGPGAYSPEKGQVTVGDSNQSSDALVCVMIGSWKSNVIGSKDELGTQEESSKIFIWYSTFRVYSSIDM</sequence>
<dbReference type="PANTHER" id="PTHR21580:SF28">
    <property type="entry name" value="BOREALIN N-TERMINAL DOMAIN-CONTAINING PROTEIN-RELATED"/>
    <property type="match status" value="1"/>
</dbReference>
<evidence type="ECO:0000256" key="1">
    <source>
        <dbReference type="SAM" id="MobiDB-lite"/>
    </source>
</evidence>
<feature type="region of interest" description="Disordered" evidence="1">
    <location>
        <begin position="94"/>
        <end position="114"/>
    </location>
</feature>
<dbReference type="PANTHER" id="PTHR21580">
    <property type="entry name" value="SHIPPO-1-RELATED"/>
    <property type="match status" value="1"/>
</dbReference>
<accession>A0AAD9QFZ9</accession>
<reference evidence="2" key="1">
    <citation type="journal article" date="2023" name="G3 (Bethesda)">
        <title>Whole genome assembly and annotation of the endangered Caribbean coral Acropora cervicornis.</title>
        <authorList>
            <person name="Selwyn J.D."/>
            <person name="Vollmer S.V."/>
        </authorList>
    </citation>
    <scope>NUCLEOTIDE SEQUENCE</scope>
    <source>
        <strain evidence="2">K2</strain>
    </source>
</reference>
<evidence type="ECO:0000313" key="3">
    <source>
        <dbReference type="Proteomes" id="UP001249851"/>
    </source>
</evidence>